<protein>
    <submittedName>
        <fullName evidence="1">Uncharacterized protein</fullName>
    </submittedName>
</protein>
<dbReference type="EMBL" id="GBRH01243803">
    <property type="protein sequence ID" value="JAD54092.1"/>
    <property type="molecule type" value="Transcribed_RNA"/>
</dbReference>
<sequence length="25" mass="2878">MCKDDTCHGNIYYVASSDSYILTMF</sequence>
<reference evidence="1" key="2">
    <citation type="journal article" date="2015" name="Data Brief">
        <title>Shoot transcriptome of the giant reed, Arundo donax.</title>
        <authorList>
            <person name="Barrero R.A."/>
            <person name="Guerrero F.D."/>
            <person name="Moolhuijzen P."/>
            <person name="Goolsby J.A."/>
            <person name="Tidwell J."/>
            <person name="Bellgard S.E."/>
            <person name="Bellgard M.I."/>
        </authorList>
    </citation>
    <scope>NUCLEOTIDE SEQUENCE</scope>
    <source>
        <tissue evidence="1">Shoot tissue taken approximately 20 cm above the soil surface</tissue>
    </source>
</reference>
<dbReference type="AlphaFoldDB" id="A0A0A9B492"/>
<evidence type="ECO:0000313" key="1">
    <source>
        <dbReference type="EMBL" id="JAD54092.1"/>
    </source>
</evidence>
<name>A0A0A9B492_ARUDO</name>
<organism evidence="1">
    <name type="scientific">Arundo donax</name>
    <name type="common">Giant reed</name>
    <name type="synonym">Donax arundinaceus</name>
    <dbReference type="NCBI Taxonomy" id="35708"/>
    <lineage>
        <taxon>Eukaryota</taxon>
        <taxon>Viridiplantae</taxon>
        <taxon>Streptophyta</taxon>
        <taxon>Embryophyta</taxon>
        <taxon>Tracheophyta</taxon>
        <taxon>Spermatophyta</taxon>
        <taxon>Magnoliopsida</taxon>
        <taxon>Liliopsida</taxon>
        <taxon>Poales</taxon>
        <taxon>Poaceae</taxon>
        <taxon>PACMAD clade</taxon>
        <taxon>Arundinoideae</taxon>
        <taxon>Arundineae</taxon>
        <taxon>Arundo</taxon>
    </lineage>
</organism>
<accession>A0A0A9B492</accession>
<reference evidence="1" key="1">
    <citation type="submission" date="2014-09" db="EMBL/GenBank/DDBJ databases">
        <authorList>
            <person name="Magalhaes I.L.F."/>
            <person name="Oliveira U."/>
            <person name="Santos F.R."/>
            <person name="Vidigal T.H.D.A."/>
            <person name="Brescovit A.D."/>
            <person name="Santos A.J."/>
        </authorList>
    </citation>
    <scope>NUCLEOTIDE SEQUENCE</scope>
    <source>
        <tissue evidence="1">Shoot tissue taken approximately 20 cm above the soil surface</tissue>
    </source>
</reference>
<proteinExistence type="predicted"/>